<evidence type="ECO:0000256" key="1">
    <source>
        <dbReference type="ARBA" id="ARBA00008010"/>
    </source>
</evidence>
<dbReference type="GO" id="GO:0042555">
    <property type="term" value="C:MCM complex"/>
    <property type="evidence" value="ECO:0007669"/>
    <property type="project" value="TreeGrafter"/>
</dbReference>
<keyword evidence="7" id="KW-0067">ATP-binding</keyword>
<dbReference type="Pfam" id="PF17855">
    <property type="entry name" value="MCM_lid"/>
    <property type="match status" value="1"/>
</dbReference>
<dbReference type="SMART" id="SM00350">
    <property type="entry name" value="MCM"/>
    <property type="match status" value="1"/>
</dbReference>
<dbReference type="PANTHER" id="PTHR11630:SF66">
    <property type="entry name" value="DNA REPLICATION LICENSING FACTOR MCM4"/>
    <property type="match status" value="1"/>
</dbReference>
<evidence type="ECO:0000313" key="11">
    <source>
        <dbReference type="Proteomes" id="UP000002272"/>
    </source>
</evidence>
<dbReference type="Gene3D" id="2.40.50.140">
    <property type="entry name" value="Nucleic acid-binding proteins"/>
    <property type="match status" value="1"/>
</dbReference>
<feature type="domain" description="MCM C-terminal AAA(+) ATPase" evidence="9">
    <location>
        <begin position="283"/>
        <end position="490"/>
    </location>
</feature>
<evidence type="ECO:0000256" key="7">
    <source>
        <dbReference type="ARBA" id="ARBA00022840"/>
    </source>
</evidence>
<dbReference type="FunFam" id="2.20.28.10:FF:000003">
    <property type="entry name" value="DNA helicase"/>
    <property type="match status" value="1"/>
</dbReference>
<dbReference type="Proteomes" id="UP000002272">
    <property type="component" value="Segment"/>
</dbReference>
<dbReference type="PANTHER" id="PTHR11630">
    <property type="entry name" value="DNA REPLICATION LICENSING FACTOR MCM FAMILY MEMBER"/>
    <property type="match status" value="1"/>
</dbReference>
<dbReference type="GO" id="GO:0003697">
    <property type="term" value="F:single-stranded DNA binding"/>
    <property type="evidence" value="ECO:0007669"/>
    <property type="project" value="TreeGrafter"/>
</dbReference>
<dbReference type="SUPFAM" id="SSF52540">
    <property type="entry name" value="P-loop containing nucleoside triphosphate hydrolases"/>
    <property type="match status" value="1"/>
</dbReference>
<dbReference type="InterPro" id="IPR041562">
    <property type="entry name" value="MCM_lid"/>
</dbReference>
<evidence type="ECO:0000256" key="2">
    <source>
        <dbReference type="ARBA" id="ARBA00012551"/>
    </source>
</evidence>
<dbReference type="InterPro" id="IPR027417">
    <property type="entry name" value="P-loop_NTPase"/>
</dbReference>
<dbReference type="Pfam" id="PF14551">
    <property type="entry name" value="MCM_N"/>
    <property type="match status" value="1"/>
</dbReference>
<dbReference type="GeneID" id="4606086"/>
<dbReference type="RefSeq" id="YP_919062.1">
    <property type="nucleotide sequence ID" value="NC_008695.1"/>
</dbReference>
<dbReference type="Gene3D" id="3.30.1640.10">
    <property type="entry name" value="mini-chromosome maintenance (MCM) complex, chain A, domain 1"/>
    <property type="match status" value="1"/>
</dbReference>
<dbReference type="SUPFAM" id="SSF50249">
    <property type="entry name" value="Nucleic acid-binding proteins"/>
    <property type="match status" value="1"/>
</dbReference>
<evidence type="ECO:0000259" key="9">
    <source>
        <dbReference type="PROSITE" id="PS50051"/>
    </source>
</evidence>
<evidence type="ECO:0000256" key="4">
    <source>
        <dbReference type="ARBA" id="ARBA00022741"/>
    </source>
</evidence>
<dbReference type="EMBL" id="AM419438">
    <property type="protein sequence ID" value="CAL92457.1"/>
    <property type="molecule type" value="Genomic_DNA"/>
</dbReference>
<dbReference type="GO" id="GO:0016787">
    <property type="term" value="F:hydrolase activity"/>
    <property type="evidence" value="ECO:0007669"/>
    <property type="project" value="UniProtKB-KW"/>
</dbReference>
<dbReference type="InterPro" id="IPR012340">
    <property type="entry name" value="NA-bd_OB-fold"/>
</dbReference>
<comment type="similarity">
    <text evidence="1">Belongs to the MCM family.</text>
</comment>
<keyword evidence="3" id="KW-0235">DNA replication</keyword>
<dbReference type="InterPro" id="IPR036388">
    <property type="entry name" value="WH-like_DNA-bd_sf"/>
</dbReference>
<dbReference type="KEGG" id="vg:4606086"/>
<evidence type="ECO:0000256" key="6">
    <source>
        <dbReference type="ARBA" id="ARBA00022806"/>
    </source>
</evidence>
<dbReference type="Gene3D" id="1.10.10.10">
    <property type="entry name" value="Winged helix-like DNA-binding domain superfamily/Winged helix DNA-binding domain"/>
    <property type="match status" value="1"/>
</dbReference>
<dbReference type="Pfam" id="PF00493">
    <property type="entry name" value="MCM"/>
    <property type="match status" value="1"/>
</dbReference>
<evidence type="ECO:0000256" key="3">
    <source>
        <dbReference type="ARBA" id="ARBA00022705"/>
    </source>
</evidence>
<dbReference type="InterPro" id="IPR001208">
    <property type="entry name" value="MCM_dom"/>
</dbReference>
<dbReference type="GO" id="GO:0017116">
    <property type="term" value="F:single-stranded DNA helicase activity"/>
    <property type="evidence" value="ECO:0007669"/>
    <property type="project" value="TreeGrafter"/>
</dbReference>
<dbReference type="InterPro" id="IPR033762">
    <property type="entry name" value="MCM_OB"/>
</dbReference>
<reference evidence="10 11" key="1">
    <citation type="journal article" date="2007" name="BMC Genomics">
        <title>Sequence analysis of an Archaeal virus isolated from a hypersaline lake in Inner Mongolia, China.</title>
        <authorList>
            <person name="Pagaling E."/>
            <person name="Haigh R."/>
            <person name="Grant W.D."/>
            <person name="Cowan D.A."/>
            <person name="Jones B.E."/>
            <person name="Ma Y."/>
            <person name="Ventosa A."/>
            <person name="Heaphy S."/>
        </authorList>
    </citation>
    <scope>NUCLEOTIDE SEQUENCE</scope>
</reference>
<keyword evidence="5" id="KW-0378">Hydrolase</keyword>
<keyword evidence="8" id="KW-0238">DNA-binding</keyword>
<dbReference type="InterPro" id="IPR027925">
    <property type="entry name" value="MCM_N"/>
</dbReference>
<dbReference type="Pfam" id="PF17207">
    <property type="entry name" value="MCM_OB"/>
    <property type="match status" value="1"/>
</dbReference>
<organism evidence="10 11">
    <name type="scientific">Halorubrum virus BJ1</name>
    <dbReference type="NCBI Taxonomy" id="416419"/>
    <lineage>
        <taxon>Viruses</taxon>
        <taxon>Duplodnaviria</taxon>
        <taxon>Heunggongvirae</taxon>
        <taxon>Uroviricota</taxon>
        <taxon>Caudoviricetes</taxon>
        <taxon>Kirjokansivirales</taxon>
        <taxon>Graaviviridae</taxon>
        <taxon>Beejeyvirus</taxon>
        <taxon>Beejeyvirus bagaejinnorense</taxon>
        <taxon>Beejeyvirus BJ1</taxon>
    </lineage>
</organism>
<dbReference type="EC" id="3.6.4.12" evidence="2"/>
<keyword evidence="11" id="KW-1185">Reference proteome</keyword>
<evidence type="ECO:0000256" key="8">
    <source>
        <dbReference type="ARBA" id="ARBA00023125"/>
    </source>
</evidence>
<name>A0ZYP8_9CAUD</name>
<accession>A0ZYP8</accession>
<dbReference type="PROSITE" id="PS50051">
    <property type="entry name" value="MCM_2"/>
    <property type="match status" value="1"/>
</dbReference>
<dbReference type="GO" id="GO:0005524">
    <property type="term" value="F:ATP binding"/>
    <property type="evidence" value="ECO:0007669"/>
    <property type="project" value="UniProtKB-KW"/>
</dbReference>
<sequence>MSTTHDRRKENETLTETLTRFLRERYRDAVGTLAQHYPNEQRSLVIDYDELYEFDREIAEDTLSKPEEMGEYLEEALRQFDLPADVDLANAHVRVSNLPPEHTYYPGGFSPTDQAGSHRAITGEVSKATDVYSRVVEAAFECKRCGTFSYIPQTDGGFQEPHECQGCERQGPFRVNFDQSEFIDAQQLRIATPPEIASGTGHEIDVTAEDDLADLVTVGDRVTITGTIHLDQKTSGREKTGKFEAYVDAGAITVEQTDHTDIDISAEERERIHELSDGAEGTPIDVAAESLAPKVYGNDEIKRNLIRAMVGGSKVVYGDDDHDRGEFHILLIGDPGTAKSKLIQRVEELGWRTVGVSGKGATVAGVTASAVQDDFGDGEATLKAGAFVKAHKGAVCIDELDDMPADVRAAMLDPMSKQKIHVNKWGINATMRTEAAVVAAANPKHGRFDQYEPIGDQFDLESNLLSRFDLIFTLSDTPDPDEDERISEHILRARDAAKRQMTGRELSENGAETISTPVDRDILRKWVALAKRQPEPVFESEKVFEWLQESFNTLRGMHGYNEDSPVPVTFRKLEGIIRIAEADAKLEFSETIEMRHAKRAVNAIGDSMQDYAKNEDGDLDADVQETGTSKTQKERFKAVANVIQELHSEYDGGVPREEVIERYREGIDENAGESVLRDTMDKMCFEEGTAIEPADGHIRYIGRA</sequence>
<dbReference type="OrthoDB" id="30644at10239"/>
<dbReference type="InterPro" id="IPR031327">
    <property type="entry name" value="MCM"/>
</dbReference>
<evidence type="ECO:0000313" key="10">
    <source>
        <dbReference type="EMBL" id="CAL92457.1"/>
    </source>
</evidence>
<keyword evidence="4" id="KW-0547">Nucleotide-binding</keyword>
<dbReference type="GO" id="GO:0006260">
    <property type="term" value="P:DNA replication"/>
    <property type="evidence" value="ECO:0007669"/>
    <property type="project" value="UniProtKB-KW"/>
</dbReference>
<keyword evidence="6" id="KW-0347">Helicase</keyword>
<proteinExistence type="inferred from homology"/>
<dbReference type="PRINTS" id="PR01657">
    <property type="entry name" value="MCMFAMILY"/>
</dbReference>
<dbReference type="Gene3D" id="3.40.50.300">
    <property type="entry name" value="P-loop containing nucleotide triphosphate hydrolases"/>
    <property type="match status" value="1"/>
</dbReference>
<evidence type="ECO:0000256" key="5">
    <source>
        <dbReference type="ARBA" id="ARBA00022801"/>
    </source>
</evidence>
<dbReference type="Gene3D" id="2.20.28.10">
    <property type="match status" value="1"/>
</dbReference>
<protein>
    <recommendedName>
        <fullName evidence="2">DNA helicase</fullName>
        <ecNumber evidence="2">3.6.4.12</ecNumber>
    </recommendedName>
</protein>